<dbReference type="Proteomes" id="UP000789525">
    <property type="component" value="Unassembled WGS sequence"/>
</dbReference>
<proteinExistence type="predicted"/>
<evidence type="ECO:0000313" key="2">
    <source>
        <dbReference type="Proteomes" id="UP000789525"/>
    </source>
</evidence>
<protein>
    <submittedName>
        <fullName evidence="1">12588_t:CDS:1</fullName>
    </submittedName>
</protein>
<keyword evidence="2" id="KW-1185">Reference proteome</keyword>
<comment type="caution">
    <text evidence="1">The sequence shown here is derived from an EMBL/GenBank/DDBJ whole genome shotgun (WGS) entry which is preliminary data.</text>
</comment>
<gene>
    <name evidence="1" type="ORF">ACOLOM_LOCUS9318</name>
</gene>
<sequence>VSSDLCNKLPDFGASFYVLEAESIVLAIRFRPNNQGIYIVHPISPEIRQGKRGESGQQETMTKIKEGEALKEDMRTSLSLVNIVCSDRDLEQYFLCLLRFGNKLGFADLLVIFPGTKCRAEVFPLLFDKFIDLSDEREGGR</sequence>
<evidence type="ECO:0000313" key="1">
    <source>
        <dbReference type="EMBL" id="CAG8680584.1"/>
    </source>
</evidence>
<reference evidence="1" key="1">
    <citation type="submission" date="2021-06" db="EMBL/GenBank/DDBJ databases">
        <authorList>
            <person name="Kallberg Y."/>
            <person name="Tangrot J."/>
            <person name="Rosling A."/>
        </authorList>
    </citation>
    <scope>NUCLEOTIDE SEQUENCE</scope>
    <source>
        <strain evidence="1">CL356</strain>
    </source>
</reference>
<name>A0ACA9NW88_9GLOM</name>
<organism evidence="1 2">
    <name type="scientific">Acaulospora colombiana</name>
    <dbReference type="NCBI Taxonomy" id="27376"/>
    <lineage>
        <taxon>Eukaryota</taxon>
        <taxon>Fungi</taxon>
        <taxon>Fungi incertae sedis</taxon>
        <taxon>Mucoromycota</taxon>
        <taxon>Glomeromycotina</taxon>
        <taxon>Glomeromycetes</taxon>
        <taxon>Diversisporales</taxon>
        <taxon>Acaulosporaceae</taxon>
        <taxon>Acaulospora</taxon>
    </lineage>
</organism>
<feature type="non-terminal residue" evidence="1">
    <location>
        <position position="1"/>
    </location>
</feature>
<accession>A0ACA9NW88</accession>
<dbReference type="EMBL" id="CAJVPT010026719">
    <property type="protein sequence ID" value="CAG8680584.1"/>
    <property type="molecule type" value="Genomic_DNA"/>
</dbReference>